<feature type="domain" description="BHLH" evidence="9">
    <location>
        <begin position="88"/>
        <end position="142"/>
    </location>
</feature>
<keyword evidence="2" id="KW-0217">Developmental protein</keyword>
<dbReference type="Ensembl" id="ENSCABT00000014861.1">
    <property type="protein sequence ID" value="ENSCABP00000013542.1"/>
    <property type="gene ID" value="ENSCABG00000010160.1"/>
</dbReference>
<dbReference type="PROSITE" id="PS50888">
    <property type="entry name" value="BHLH"/>
    <property type="match status" value="1"/>
</dbReference>
<dbReference type="GO" id="GO:0046983">
    <property type="term" value="F:protein dimerization activity"/>
    <property type="evidence" value="ECO:0007669"/>
    <property type="project" value="InterPro"/>
</dbReference>
<evidence type="ECO:0000256" key="1">
    <source>
        <dbReference type="ARBA" id="ARBA00004123"/>
    </source>
</evidence>
<keyword evidence="6" id="KW-0804">Transcription</keyword>
<dbReference type="GO" id="GO:0007219">
    <property type="term" value="P:Notch signaling pathway"/>
    <property type="evidence" value="ECO:0007669"/>
    <property type="project" value="UniProtKB-KW"/>
</dbReference>
<proteinExistence type="predicted"/>
<dbReference type="Gene3D" id="4.10.280.10">
    <property type="entry name" value="Helix-loop-helix DNA-binding domain"/>
    <property type="match status" value="1"/>
</dbReference>
<dbReference type="GO" id="GO:0005634">
    <property type="term" value="C:nucleus"/>
    <property type="evidence" value="ECO:0007669"/>
    <property type="project" value="UniProtKB-SubCell"/>
</dbReference>
<sequence length="309" mass="33113">MAATPAKSLSPLCPPHMLMASWPGGGCSPTPSTDSCGLSPLYPLCQAPQEPCSSCPAAPSLVLTPRPRAGLCPAYGSRKGSRGRAGGGQRQSASEREKLRMRNLSKALHTLRRYLPPSVAPVGQSLTKIETLRLAIRYISHLSELLGLSEETLAQRREGPRRHCQLCPEGLGCCQATTPGLRAASPALWEGSRAPGCPVRLVPRERVCTWHLAQASPDVECFRPLSAQGFGWRCCREMPAGVGLVCFVMGLQPALRSGEPASGRQAAWQGCVPHACPPVRLDRPLHSWQFLVGVCECGCECVTGPVMLY</sequence>
<dbReference type="InterPro" id="IPR040259">
    <property type="entry name" value="Mesogenin/MesP"/>
</dbReference>
<dbReference type="GeneTree" id="ENSGT00530000063712"/>
<dbReference type="Proteomes" id="UP000694404">
    <property type="component" value="Unplaced"/>
</dbReference>
<protein>
    <recommendedName>
        <fullName evidence="9">BHLH domain-containing protein</fullName>
    </recommendedName>
</protein>
<keyword evidence="11" id="KW-1185">Reference proteome</keyword>
<dbReference type="CDD" id="cd18938">
    <property type="entry name" value="bHLH_TS_Mesp"/>
    <property type="match status" value="1"/>
</dbReference>
<evidence type="ECO:0000256" key="7">
    <source>
        <dbReference type="ARBA" id="ARBA00023242"/>
    </source>
</evidence>
<evidence type="ECO:0000313" key="11">
    <source>
        <dbReference type="Proteomes" id="UP000694404"/>
    </source>
</evidence>
<evidence type="ECO:0000313" key="10">
    <source>
        <dbReference type="Ensembl" id="ENSCABP00000013542.1"/>
    </source>
</evidence>
<dbReference type="GO" id="GO:0003007">
    <property type="term" value="P:heart morphogenesis"/>
    <property type="evidence" value="ECO:0007669"/>
    <property type="project" value="TreeGrafter"/>
</dbReference>
<accession>A0A8C0IR93</accession>
<dbReference type="FunFam" id="4.10.280.10:FF:000047">
    <property type="entry name" value="mesoderm posterior protein 1"/>
    <property type="match status" value="1"/>
</dbReference>
<evidence type="ECO:0000256" key="3">
    <source>
        <dbReference type="ARBA" id="ARBA00022976"/>
    </source>
</evidence>
<dbReference type="InterPro" id="IPR036638">
    <property type="entry name" value="HLH_DNA-bd_sf"/>
</dbReference>
<evidence type="ECO:0000259" key="9">
    <source>
        <dbReference type="PROSITE" id="PS50888"/>
    </source>
</evidence>
<dbReference type="AlphaFoldDB" id="A0A8C0IR93"/>
<evidence type="ECO:0000256" key="6">
    <source>
        <dbReference type="ARBA" id="ARBA00023163"/>
    </source>
</evidence>
<comment type="subcellular location">
    <subcellularLocation>
        <location evidence="1">Nucleus</location>
    </subcellularLocation>
</comment>
<dbReference type="Pfam" id="PF00010">
    <property type="entry name" value="HLH"/>
    <property type="match status" value="1"/>
</dbReference>
<dbReference type="GO" id="GO:0000981">
    <property type="term" value="F:DNA-binding transcription factor activity, RNA polymerase II-specific"/>
    <property type="evidence" value="ECO:0007669"/>
    <property type="project" value="TreeGrafter"/>
</dbReference>
<dbReference type="SUPFAM" id="SSF47459">
    <property type="entry name" value="HLH, helix-loop-helix DNA-binding domain"/>
    <property type="match status" value="1"/>
</dbReference>
<dbReference type="PANTHER" id="PTHR20937:SF6">
    <property type="entry name" value="MESODERM POSTERIOR PROTEIN 1"/>
    <property type="match status" value="1"/>
</dbReference>
<keyword evidence="5" id="KW-0238">DNA-binding</keyword>
<organism evidence="10 11">
    <name type="scientific">Chelonoidis abingdonii</name>
    <name type="common">Abingdon island giant tortoise</name>
    <name type="synonym">Testudo abingdonii</name>
    <dbReference type="NCBI Taxonomy" id="106734"/>
    <lineage>
        <taxon>Eukaryota</taxon>
        <taxon>Metazoa</taxon>
        <taxon>Chordata</taxon>
        <taxon>Craniata</taxon>
        <taxon>Vertebrata</taxon>
        <taxon>Euteleostomi</taxon>
        <taxon>Archelosauria</taxon>
        <taxon>Testudinata</taxon>
        <taxon>Testudines</taxon>
        <taxon>Cryptodira</taxon>
        <taxon>Durocryptodira</taxon>
        <taxon>Testudinoidea</taxon>
        <taxon>Testudinidae</taxon>
        <taxon>Chelonoidis</taxon>
    </lineage>
</organism>
<dbReference type="GO" id="GO:0001707">
    <property type="term" value="P:mesoderm formation"/>
    <property type="evidence" value="ECO:0007669"/>
    <property type="project" value="TreeGrafter"/>
</dbReference>
<evidence type="ECO:0000256" key="8">
    <source>
        <dbReference type="SAM" id="MobiDB-lite"/>
    </source>
</evidence>
<feature type="region of interest" description="Disordered" evidence="8">
    <location>
        <begin position="74"/>
        <end position="97"/>
    </location>
</feature>
<dbReference type="PANTHER" id="PTHR20937">
    <property type="entry name" value="IP14615P"/>
    <property type="match status" value="1"/>
</dbReference>
<keyword evidence="4" id="KW-0805">Transcription regulation</keyword>
<name>A0A8C0IR93_CHEAB</name>
<reference evidence="10" key="2">
    <citation type="submission" date="2025-09" db="UniProtKB">
        <authorList>
            <consortium name="Ensembl"/>
        </authorList>
    </citation>
    <scope>IDENTIFICATION</scope>
</reference>
<dbReference type="GO" id="GO:0000978">
    <property type="term" value="F:RNA polymerase II cis-regulatory region sequence-specific DNA binding"/>
    <property type="evidence" value="ECO:0007669"/>
    <property type="project" value="TreeGrafter"/>
</dbReference>
<evidence type="ECO:0000256" key="2">
    <source>
        <dbReference type="ARBA" id="ARBA00022473"/>
    </source>
</evidence>
<evidence type="ECO:0000256" key="4">
    <source>
        <dbReference type="ARBA" id="ARBA00023015"/>
    </source>
</evidence>
<reference evidence="10" key="1">
    <citation type="submission" date="2025-08" db="UniProtKB">
        <authorList>
            <consortium name="Ensembl"/>
        </authorList>
    </citation>
    <scope>IDENTIFICATION</scope>
</reference>
<dbReference type="GO" id="GO:0032525">
    <property type="term" value="P:somite rostral/caudal axis specification"/>
    <property type="evidence" value="ECO:0007669"/>
    <property type="project" value="TreeGrafter"/>
</dbReference>
<evidence type="ECO:0000256" key="5">
    <source>
        <dbReference type="ARBA" id="ARBA00023125"/>
    </source>
</evidence>
<keyword evidence="7" id="KW-0539">Nucleus</keyword>
<dbReference type="InterPro" id="IPR011598">
    <property type="entry name" value="bHLH_dom"/>
</dbReference>
<dbReference type="SMART" id="SM00353">
    <property type="entry name" value="HLH"/>
    <property type="match status" value="1"/>
</dbReference>
<keyword evidence="3" id="KW-0914">Notch signaling pathway</keyword>